<dbReference type="SUPFAM" id="SSF47807">
    <property type="entry name" value="5' to 3' exonuclease, C-terminal subdomain"/>
    <property type="match status" value="1"/>
</dbReference>
<dbReference type="SUPFAM" id="SSF88723">
    <property type="entry name" value="PIN domain-like"/>
    <property type="match status" value="1"/>
</dbReference>
<evidence type="ECO:0000256" key="3">
    <source>
        <dbReference type="ARBA" id="ARBA00022722"/>
    </source>
</evidence>
<keyword evidence="8" id="KW-0460">Magnesium</keyword>
<keyword evidence="5" id="KW-0255">Endonuclease</keyword>
<evidence type="ECO:0000313" key="13">
    <source>
        <dbReference type="Proteomes" id="UP001152795"/>
    </source>
</evidence>
<reference evidence="12" key="1">
    <citation type="submission" date="2020-04" db="EMBL/GenBank/DDBJ databases">
        <authorList>
            <person name="Alioto T."/>
            <person name="Alioto T."/>
            <person name="Gomez Garrido J."/>
        </authorList>
    </citation>
    <scope>NUCLEOTIDE SEQUENCE</scope>
    <source>
        <strain evidence="12">A484AB</strain>
    </source>
</reference>
<dbReference type="Gene3D" id="3.40.50.1010">
    <property type="entry name" value="5'-nuclease"/>
    <property type="match status" value="1"/>
</dbReference>
<dbReference type="Proteomes" id="UP001152795">
    <property type="component" value="Unassembled WGS sequence"/>
</dbReference>
<dbReference type="PROSITE" id="PS00841">
    <property type="entry name" value="XPG_1"/>
    <property type="match status" value="1"/>
</dbReference>
<keyword evidence="7" id="KW-0378">Hydrolase</keyword>
<dbReference type="InterPro" id="IPR019974">
    <property type="entry name" value="XPG_CS"/>
</dbReference>
<dbReference type="Pfam" id="PF00752">
    <property type="entry name" value="XPG_N"/>
    <property type="match status" value="1"/>
</dbReference>
<evidence type="ECO:0000256" key="8">
    <source>
        <dbReference type="ARBA" id="ARBA00022842"/>
    </source>
</evidence>
<dbReference type="Gene3D" id="3.30.70.2330">
    <property type="match status" value="1"/>
</dbReference>
<dbReference type="OrthoDB" id="26491at2759"/>
<dbReference type="SMART" id="SM00279">
    <property type="entry name" value="HhH2"/>
    <property type="match status" value="1"/>
</dbReference>
<feature type="compositionally biased region" description="Polar residues" evidence="11">
    <location>
        <begin position="336"/>
        <end position="345"/>
    </location>
</feature>
<keyword evidence="3" id="KW-0540">Nuclease</keyword>
<sequence>MGISGLLQFPPVKQVTVEELLSNFSRKTAAVDVSGWIHKALSITAFGDYDSYTKHVWRYVCLLERNGVIPILVFDGQNFEAKLEETDKRERERQKRIEKVAILVKEGRMDDANTLRCSTAVYDKELHKRLIMKCREENVLYCVAPYEADPQLAFMVASGLADFVITEDSDLLAYGCPHTIFKLRLTGTCQSVHLSRILESLGISKEEFTDLCILAGCDYCKLPGVGINKAHAILNAAAKKEGDCINYVEQMFAEKVEIYAYKKKFLVARDCFAHAIVFDVCSLKVTRLNKHESNHICCNEYGRYPLGPMLHGFSKNQHIESETAEVINEQFNIDTHSDNKVNSSDGKPANVTDGQPDNVTDGQPNNVTDGQPANVTDGQPDNVIDGRVSIQGGADETRNVNNDPSDDHEPPVKYTLPFKVLGSAHNLNYQKHLEAAYNLWNSGETSLDVLMCPEKNNKFDPKAIAVSLKYNCTGFHRVGYIAKELTRHIHPYLNTDNLIATVKRISFRVDFLMVGYYLTINITKQGEWSPDAVRASKRVR</sequence>
<dbReference type="InterPro" id="IPR006085">
    <property type="entry name" value="XPG_DNA_repair_N"/>
</dbReference>
<gene>
    <name evidence="12" type="ORF">PACLA_8A042604</name>
</gene>
<dbReference type="GO" id="GO:0005634">
    <property type="term" value="C:nucleus"/>
    <property type="evidence" value="ECO:0007669"/>
    <property type="project" value="UniProtKB-SubCell"/>
</dbReference>
<evidence type="ECO:0000256" key="1">
    <source>
        <dbReference type="ARBA" id="ARBA00001946"/>
    </source>
</evidence>
<accession>A0A7D9HMR9</accession>
<protein>
    <submittedName>
        <fullName evidence="12">Exonuclease 1</fullName>
    </submittedName>
</protein>
<dbReference type="PANTHER" id="PTHR11081:SF65">
    <property type="entry name" value="DNA DAMAGE-INDUCIBLE PROTEIN DIN7-RELATED"/>
    <property type="match status" value="1"/>
</dbReference>
<evidence type="ECO:0000256" key="11">
    <source>
        <dbReference type="SAM" id="MobiDB-lite"/>
    </source>
</evidence>
<evidence type="ECO:0000256" key="6">
    <source>
        <dbReference type="ARBA" id="ARBA00022763"/>
    </source>
</evidence>
<dbReference type="SMART" id="SM00485">
    <property type="entry name" value="XPGN"/>
    <property type="match status" value="1"/>
</dbReference>
<dbReference type="InterPro" id="IPR029060">
    <property type="entry name" value="PIN-like_dom_sf"/>
</dbReference>
<dbReference type="GO" id="GO:0006281">
    <property type="term" value="P:DNA repair"/>
    <property type="evidence" value="ECO:0007669"/>
    <property type="project" value="UniProtKB-KW"/>
</dbReference>
<dbReference type="Gene3D" id="1.10.150.20">
    <property type="entry name" value="5' to 3' exonuclease, C-terminal subdomain"/>
    <property type="match status" value="1"/>
</dbReference>
<dbReference type="PRINTS" id="PR00853">
    <property type="entry name" value="XPGRADSUPER"/>
</dbReference>
<dbReference type="PANTHER" id="PTHR11081">
    <property type="entry name" value="FLAP ENDONUCLEASE FAMILY MEMBER"/>
    <property type="match status" value="1"/>
</dbReference>
<proteinExistence type="predicted"/>
<comment type="subcellular location">
    <subcellularLocation>
        <location evidence="2">Nucleus</location>
    </subcellularLocation>
</comment>
<dbReference type="CDD" id="cd09857">
    <property type="entry name" value="PIN_EXO1"/>
    <property type="match status" value="1"/>
</dbReference>
<dbReference type="InterPro" id="IPR008918">
    <property type="entry name" value="HhH2"/>
</dbReference>
<dbReference type="InterPro" id="IPR044752">
    <property type="entry name" value="PIN-like_EXO1"/>
</dbReference>
<evidence type="ECO:0000256" key="9">
    <source>
        <dbReference type="ARBA" id="ARBA00023204"/>
    </source>
</evidence>
<feature type="compositionally biased region" description="Polar residues" evidence="11">
    <location>
        <begin position="352"/>
        <end position="379"/>
    </location>
</feature>
<dbReference type="GO" id="GO:0017108">
    <property type="term" value="F:5'-flap endonuclease activity"/>
    <property type="evidence" value="ECO:0007669"/>
    <property type="project" value="TreeGrafter"/>
</dbReference>
<dbReference type="Pfam" id="PF00867">
    <property type="entry name" value="XPG_I"/>
    <property type="match status" value="1"/>
</dbReference>
<dbReference type="AlphaFoldDB" id="A0A7D9HMR9"/>
<dbReference type="InterPro" id="IPR036279">
    <property type="entry name" value="5-3_exonuclease_C_sf"/>
</dbReference>
<comment type="caution">
    <text evidence="12">The sequence shown here is derived from an EMBL/GenBank/DDBJ whole genome shotgun (WGS) entry which is preliminary data.</text>
</comment>
<keyword evidence="12" id="KW-0269">Exonuclease</keyword>
<evidence type="ECO:0000256" key="10">
    <source>
        <dbReference type="ARBA" id="ARBA00023242"/>
    </source>
</evidence>
<comment type="cofactor">
    <cofactor evidence="1">
        <name>Mg(2+)</name>
        <dbReference type="ChEBI" id="CHEBI:18420"/>
    </cofactor>
</comment>
<evidence type="ECO:0000256" key="7">
    <source>
        <dbReference type="ARBA" id="ARBA00022801"/>
    </source>
</evidence>
<keyword evidence="6" id="KW-0227">DNA damage</keyword>
<dbReference type="EMBL" id="CACRXK020001027">
    <property type="protein sequence ID" value="CAB3986518.1"/>
    <property type="molecule type" value="Genomic_DNA"/>
</dbReference>
<evidence type="ECO:0000256" key="2">
    <source>
        <dbReference type="ARBA" id="ARBA00004123"/>
    </source>
</evidence>
<keyword evidence="10" id="KW-0539">Nucleus</keyword>
<keyword evidence="13" id="KW-1185">Reference proteome</keyword>
<dbReference type="InterPro" id="IPR006086">
    <property type="entry name" value="XPG-I_dom"/>
</dbReference>
<dbReference type="SMART" id="SM00484">
    <property type="entry name" value="XPGI"/>
    <property type="match status" value="1"/>
</dbReference>
<organism evidence="12 13">
    <name type="scientific">Paramuricea clavata</name>
    <name type="common">Red gorgonian</name>
    <name type="synonym">Violescent sea-whip</name>
    <dbReference type="NCBI Taxonomy" id="317549"/>
    <lineage>
        <taxon>Eukaryota</taxon>
        <taxon>Metazoa</taxon>
        <taxon>Cnidaria</taxon>
        <taxon>Anthozoa</taxon>
        <taxon>Octocorallia</taxon>
        <taxon>Malacalcyonacea</taxon>
        <taxon>Plexauridae</taxon>
        <taxon>Paramuricea</taxon>
    </lineage>
</organism>
<keyword evidence="4" id="KW-0479">Metal-binding</keyword>
<dbReference type="InterPro" id="IPR006084">
    <property type="entry name" value="XPG/Rad2"/>
</dbReference>
<dbReference type="GO" id="GO:0003677">
    <property type="term" value="F:DNA binding"/>
    <property type="evidence" value="ECO:0007669"/>
    <property type="project" value="InterPro"/>
</dbReference>
<dbReference type="GO" id="GO:0046872">
    <property type="term" value="F:metal ion binding"/>
    <property type="evidence" value="ECO:0007669"/>
    <property type="project" value="UniProtKB-KW"/>
</dbReference>
<evidence type="ECO:0000313" key="12">
    <source>
        <dbReference type="EMBL" id="CAB3986518.1"/>
    </source>
</evidence>
<name>A0A7D9HMR9_PARCT</name>
<dbReference type="GO" id="GO:0004527">
    <property type="term" value="F:exonuclease activity"/>
    <property type="evidence" value="ECO:0007669"/>
    <property type="project" value="UniProtKB-KW"/>
</dbReference>
<evidence type="ECO:0000256" key="5">
    <source>
        <dbReference type="ARBA" id="ARBA00022759"/>
    </source>
</evidence>
<keyword evidence="9" id="KW-0234">DNA repair</keyword>
<feature type="region of interest" description="Disordered" evidence="11">
    <location>
        <begin position="392"/>
        <end position="411"/>
    </location>
</feature>
<feature type="region of interest" description="Disordered" evidence="11">
    <location>
        <begin position="336"/>
        <end position="387"/>
    </location>
</feature>
<evidence type="ECO:0000256" key="4">
    <source>
        <dbReference type="ARBA" id="ARBA00022723"/>
    </source>
</evidence>